<evidence type="ECO:0000256" key="10">
    <source>
        <dbReference type="PROSITE-ProRule" id="PRU00282"/>
    </source>
</evidence>
<keyword evidence="7" id="KW-1133">Transmembrane helix</keyword>
<dbReference type="GO" id="GO:0090149">
    <property type="term" value="P:mitochondrial membrane fission"/>
    <property type="evidence" value="ECO:0007669"/>
    <property type="project" value="InterPro"/>
</dbReference>
<dbReference type="Proteomes" id="UP000594262">
    <property type="component" value="Unplaced"/>
</dbReference>
<evidence type="ECO:0000256" key="11">
    <source>
        <dbReference type="RuleBase" id="RU000488"/>
    </source>
</evidence>
<proteinExistence type="inferred from homology"/>
<keyword evidence="8" id="KW-0496">Mitochondrion</keyword>
<evidence type="ECO:0000313" key="12">
    <source>
        <dbReference type="EnsemblMetazoa" id="CLYHEMP001516.1"/>
    </source>
</evidence>
<dbReference type="Pfam" id="PF00153">
    <property type="entry name" value="Mito_carr"/>
    <property type="match status" value="1"/>
</dbReference>
<protein>
    <recommendedName>
        <fullName evidence="14">Solute carrier family 25 member 46</fullName>
    </recommendedName>
</protein>
<dbReference type="PANTHER" id="PTHR21252:SF2">
    <property type="entry name" value="MITOCHONDRIAL OUTER MEMBRANE PROTEIN SLC25A46"/>
    <property type="match status" value="1"/>
</dbReference>
<evidence type="ECO:0000256" key="6">
    <source>
        <dbReference type="ARBA" id="ARBA00022787"/>
    </source>
</evidence>
<keyword evidence="6" id="KW-1000">Mitochondrion outer membrane</keyword>
<evidence type="ECO:0008006" key="14">
    <source>
        <dbReference type="Google" id="ProtNLM"/>
    </source>
</evidence>
<dbReference type="SUPFAM" id="SSF103506">
    <property type="entry name" value="Mitochondrial carrier"/>
    <property type="match status" value="1"/>
</dbReference>
<dbReference type="Gene3D" id="1.50.40.10">
    <property type="entry name" value="Mitochondrial carrier domain"/>
    <property type="match status" value="1"/>
</dbReference>
<evidence type="ECO:0000256" key="2">
    <source>
        <dbReference type="ARBA" id="ARBA00006375"/>
    </source>
</evidence>
<comment type="subcellular location">
    <subcellularLocation>
        <location evidence="1">Mitochondrion outer membrane</location>
        <topology evidence="1">Multi-pass membrane protein</topology>
    </subcellularLocation>
</comment>
<dbReference type="GO" id="GO:0005741">
    <property type="term" value="C:mitochondrial outer membrane"/>
    <property type="evidence" value="ECO:0007669"/>
    <property type="project" value="UniProtKB-SubCell"/>
</dbReference>
<evidence type="ECO:0000256" key="8">
    <source>
        <dbReference type="ARBA" id="ARBA00023128"/>
    </source>
</evidence>
<evidence type="ECO:0000256" key="3">
    <source>
        <dbReference type="ARBA" id="ARBA00022448"/>
    </source>
</evidence>
<keyword evidence="9 10" id="KW-0472">Membrane</keyword>
<dbReference type="EnsemblMetazoa" id="CLYHEMT001516.1">
    <property type="protein sequence ID" value="CLYHEMP001516.1"/>
    <property type="gene ID" value="CLYHEMG001516"/>
</dbReference>
<keyword evidence="3 11" id="KW-0813">Transport</keyword>
<dbReference type="InterPro" id="IPR039158">
    <property type="entry name" value="SLC25A46"/>
</dbReference>
<evidence type="ECO:0000256" key="1">
    <source>
        <dbReference type="ARBA" id="ARBA00004374"/>
    </source>
</evidence>
<evidence type="ECO:0000256" key="4">
    <source>
        <dbReference type="ARBA" id="ARBA00022692"/>
    </source>
</evidence>
<accession>A0A7M5UUB9</accession>
<keyword evidence="4 10" id="KW-0812">Transmembrane</keyword>
<organism evidence="12 13">
    <name type="scientific">Clytia hemisphaerica</name>
    <dbReference type="NCBI Taxonomy" id="252671"/>
    <lineage>
        <taxon>Eukaryota</taxon>
        <taxon>Metazoa</taxon>
        <taxon>Cnidaria</taxon>
        <taxon>Hydrozoa</taxon>
        <taxon>Hydroidolina</taxon>
        <taxon>Leptothecata</taxon>
        <taxon>Obeliida</taxon>
        <taxon>Clytiidae</taxon>
        <taxon>Clytia</taxon>
    </lineage>
</organism>
<dbReference type="OrthoDB" id="2403262at2759"/>
<comment type="similarity">
    <text evidence="2 11">Belongs to the mitochondrial carrier (TC 2.A.29) family.</text>
</comment>
<evidence type="ECO:0000256" key="7">
    <source>
        <dbReference type="ARBA" id="ARBA00022989"/>
    </source>
</evidence>
<evidence type="ECO:0000256" key="5">
    <source>
        <dbReference type="ARBA" id="ARBA00022737"/>
    </source>
</evidence>
<dbReference type="InterPro" id="IPR023395">
    <property type="entry name" value="MCP_dom_sf"/>
</dbReference>
<dbReference type="PROSITE" id="PS50920">
    <property type="entry name" value="SOLCAR"/>
    <property type="match status" value="1"/>
</dbReference>
<sequence>MVFHHFTSMVGVIEEQTTRDKDVDGRHSHLKAEKKFLSNLDKHINKNMEEDTINPTEKIENLNRISGFGIGVGSLYLQEALGYPFLVLQRQCQVNNASLKYHVQPFSLFPVINKMHQRQNIGAFWKGWGSSGLVKGLTIGTEIVIFELCNVPREETKQENDKKRTIIHETLKGASLLMTLPFFSASLIDTVQTLVLGEPRSILTFFKDAFYRLIGWYTSRGHGRLISFYSLVLPSILYGVLRYSVKVFLSSYILAIRSPTKVETNNEQESTASMRALYYAELSSNFMASLLTDVMLFPLETVFLRLHLQGTRTIIDDTDKGYGVVPLCTSYDGVTDCFNTIQRQEGFSGFYKGFGALCLQYFVLGKEKQ</sequence>
<feature type="repeat" description="Solcar" evidence="10">
    <location>
        <begin position="276"/>
        <end position="369"/>
    </location>
</feature>
<keyword evidence="5" id="KW-0677">Repeat</keyword>
<keyword evidence="13" id="KW-1185">Reference proteome</keyword>
<dbReference type="AlphaFoldDB" id="A0A7M5UUB9"/>
<evidence type="ECO:0000256" key="9">
    <source>
        <dbReference type="ARBA" id="ARBA00023136"/>
    </source>
</evidence>
<dbReference type="InterPro" id="IPR018108">
    <property type="entry name" value="MCP_transmembrane"/>
</dbReference>
<name>A0A7M5UUB9_9CNID</name>
<dbReference type="PANTHER" id="PTHR21252">
    <property type="entry name" value="TB1 PROTEIN-RELATED"/>
    <property type="match status" value="1"/>
</dbReference>
<reference evidence="12" key="1">
    <citation type="submission" date="2021-01" db="UniProtKB">
        <authorList>
            <consortium name="EnsemblMetazoa"/>
        </authorList>
    </citation>
    <scope>IDENTIFICATION</scope>
</reference>
<evidence type="ECO:0000313" key="13">
    <source>
        <dbReference type="Proteomes" id="UP000594262"/>
    </source>
</evidence>